<accession>A0A814E958</accession>
<organism evidence="3 4">
    <name type="scientific">Rotaria magnacalcarata</name>
    <dbReference type="NCBI Taxonomy" id="392030"/>
    <lineage>
        <taxon>Eukaryota</taxon>
        <taxon>Metazoa</taxon>
        <taxon>Spiralia</taxon>
        <taxon>Gnathifera</taxon>
        <taxon>Rotifera</taxon>
        <taxon>Eurotatoria</taxon>
        <taxon>Bdelloidea</taxon>
        <taxon>Philodinida</taxon>
        <taxon>Philodinidae</taxon>
        <taxon>Rotaria</taxon>
    </lineage>
</organism>
<dbReference type="Pfam" id="PF00561">
    <property type="entry name" value="Abhydrolase_1"/>
    <property type="match status" value="1"/>
</dbReference>
<dbReference type="GO" id="GO:0004301">
    <property type="term" value="F:epoxide hydrolase activity"/>
    <property type="evidence" value="ECO:0007669"/>
    <property type="project" value="TreeGrafter"/>
</dbReference>
<dbReference type="NCBIfam" id="NF002043">
    <property type="entry name" value="PRK00870.1"/>
    <property type="match status" value="1"/>
</dbReference>
<evidence type="ECO:0000313" key="4">
    <source>
        <dbReference type="Proteomes" id="UP000663855"/>
    </source>
</evidence>
<dbReference type="InterPro" id="IPR000073">
    <property type="entry name" value="AB_hydrolase_1"/>
</dbReference>
<keyword evidence="1" id="KW-0378">Hydrolase</keyword>
<reference evidence="3" key="1">
    <citation type="submission" date="2021-02" db="EMBL/GenBank/DDBJ databases">
        <authorList>
            <person name="Nowell W R."/>
        </authorList>
    </citation>
    <scope>NUCLEOTIDE SEQUENCE</scope>
</reference>
<comment type="caution">
    <text evidence="3">The sequence shown here is derived from an EMBL/GenBank/DDBJ whole genome shotgun (WGS) entry which is preliminary data.</text>
</comment>
<dbReference type="InterPro" id="IPR000639">
    <property type="entry name" value="Epox_hydrolase-like"/>
</dbReference>
<evidence type="ECO:0000256" key="1">
    <source>
        <dbReference type="ARBA" id="ARBA00022801"/>
    </source>
</evidence>
<evidence type="ECO:0000259" key="2">
    <source>
        <dbReference type="Pfam" id="PF00561"/>
    </source>
</evidence>
<dbReference type="AlphaFoldDB" id="A0A814E958"/>
<gene>
    <name evidence="3" type="ORF">CJN711_LOCUS652</name>
</gene>
<dbReference type="EMBL" id="CAJNOV010000047">
    <property type="protein sequence ID" value="CAF0966351.1"/>
    <property type="molecule type" value="Genomic_DNA"/>
</dbReference>
<name>A0A814E958_9BILA</name>
<protein>
    <recommendedName>
        <fullName evidence="2">AB hydrolase-1 domain-containing protein</fullName>
    </recommendedName>
</protein>
<dbReference type="PRINTS" id="PR00412">
    <property type="entry name" value="EPOXHYDRLASE"/>
</dbReference>
<feature type="domain" description="AB hydrolase-1" evidence="2">
    <location>
        <begin position="76"/>
        <end position="315"/>
    </location>
</feature>
<dbReference type="PANTHER" id="PTHR42977:SF3">
    <property type="entry name" value="AB HYDROLASE-1 DOMAIN-CONTAINING PROTEIN"/>
    <property type="match status" value="1"/>
</dbReference>
<dbReference type="InterPro" id="IPR051340">
    <property type="entry name" value="Haloalkane_dehalogenase"/>
</dbReference>
<dbReference type="Proteomes" id="UP000663855">
    <property type="component" value="Unassembled WGS sequence"/>
</dbReference>
<proteinExistence type="predicted"/>
<dbReference type="Gene3D" id="3.40.50.1820">
    <property type="entry name" value="alpha/beta hydrolase"/>
    <property type="match status" value="1"/>
</dbReference>
<evidence type="ECO:0000313" key="3">
    <source>
        <dbReference type="EMBL" id="CAF0966351.1"/>
    </source>
</evidence>
<dbReference type="PANTHER" id="PTHR42977">
    <property type="entry name" value="HYDROLASE-RELATED"/>
    <property type="match status" value="1"/>
</dbReference>
<dbReference type="SUPFAM" id="SSF53474">
    <property type="entry name" value="alpha/beta-Hydrolases"/>
    <property type="match status" value="1"/>
</dbReference>
<sequence length="337" mass="38085">MSFNTGILRTPDSAFIDLLDYPFEPNYIYLSNPGCIGDGETKLRLHYLDEGDKNSRETILLLHGEPNEGDKNSRETILLLHGEPSWSYLYRHFIPLLKQYRIIAMDLIGFGKSDKPVNKADYTYQRHVDWIKEAIECLNLNNITLFCQDWGSLIGLQLVGTNGIGNRFARVVVGNGGLPTGDQQVSDAFFRWQQFASEQTKMDVGSIIQRAVLREMKPAEIAAYNAPFPDEKFQAGALVFPQLVPTTPDDPSSQYNRDAWENLQTFDKPFLTLFSDSDPITAGAEKFLQMLIPGAKNQAHATIIHAGHFLQEDKPHDIVQHLVKFINDNPLPNYSKL</sequence>
<dbReference type="InterPro" id="IPR029058">
    <property type="entry name" value="AB_hydrolase_fold"/>
</dbReference>